<dbReference type="Pfam" id="PF00646">
    <property type="entry name" value="F-box"/>
    <property type="match status" value="1"/>
</dbReference>
<dbReference type="HOGENOM" id="CLU_1121521_0_0_1"/>
<evidence type="ECO:0000259" key="2">
    <source>
        <dbReference type="PROSITE" id="PS50181"/>
    </source>
</evidence>
<keyword evidence="5" id="KW-1185">Reference proteome</keyword>
<reference evidence="3 5" key="1">
    <citation type="journal article" date="2011" name="Nature">
        <title>The Medicago genome provides insight into the evolution of rhizobial symbioses.</title>
        <authorList>
            <person name="Young N.D."/>
            <person name="Debelle F."/>
            <person name="Oldroyd G.E."/>
            <person name="Geurts R."/>
            <person name="Cannon S.B."/>
            <person name="Udvardi M.K."/>
            <person name="Benedito V.A."/>
            <person name="Mayer K.F."/>
            <person name="Gouzy J."/>
            <person name="Schoof H."/>
            <person name="Van de Peer Y."/>
            <person name="Proost S."/>
            <person name="Cook D.R."/>
            <person name="Meyers B.C."/>
            <person name="Spannagl M."/>
            <person name="Cheung F."/>
            <person name="De Mita S."/>
            <person name="Krishnakumar V."/>
            <person name="Gundlach H."/>
            <person name="Zhou S."/>
            <person name="Mudge J."/>
            <person name="Bharti A.K."/>
            <person name="Murray J.D."/>
            <person name="Naoumkina M.A."/>
            <person name="Rosen B."/>
            <person name="Silverstein K.A."/>
            <person name="Tang H."/>
            <person name="Rombauts S."/>
            <person name="Zhao P.X."/>
            <person name="Zhou P."/>
            <person name="Barbe V."/>
            <person name="Bardou P."/>
            <person name="Bechner M."/>
            <person name="Bellec A."/>
            <person name="Berger A."/>
            <person name="Berges H."/>
            <person name="Bidwell S."/>
            <person name="Bisseling T."/>
            <person name="Choisne N."/>
            <person name="Couloux A."/>
            <person name="Denny R."/>
            <person name="Deshpande S."/>
            <person name="Dai X."/>
            <person name="Doyle J.J."/>
            <person name="Dudez A.M."/>
            <person name="Farmer A.D."/>
            <person name="Fouteau S."/>
            <person name="Franken C."/>
            <person name="Gibelin C."/>
            <person name="Gish J."/>
            <person name="Goldstein S."/>
            <person name="Gonzalez A.J."/>
            <person name="Green P.J."/>
            <person name="Hallab A."/>
            <person name="Hartog M."/>
            <person name="Hua A."/>
            <person name="Humphray S.J."/>
            <person name="Jeong D.H."/>
            <person name="Jing Y."/>
            <person name="Jocker A."/>
            <person name="Kenton S.M."/>
            <person name="Kim D.J."/>
            <person name="Klee K."/>
            <person name="Lai H."/>
            <person name="Lang C."/>
            <person name="Lin S."/>
            <person name="Macmil S.L."/>
            <person name="Magdelenat G."/>
            <person name="Matthews L."/>
            <person name="McCorrison J."/>
            <person name="Monaghan E.L."/>
            <person name="Mun J.H."/>
            <person name="Najar F.Z."/>
            <person name="Nicholson C."/>
            <person name="Noirot C."/>
            <person name="O'Bleness M."/>
            <person name="Paule C.R."/>
            <person name="Poulain J."/>
            <person name="Prion F."/>
            <person name="Qin B."/>
            <person name="Qu C."/>
            <person name="Retzel E.F."/>
            <person name="Riddle C."/>
            <person name="Sallet E."/>
            <person name="Samain S."/>
            <person name="Samson N."/>
            <person name="Sanders I."/>
            <person name="Saurat O."/>
            <person name="Scarpelli C."/>
            <person name="Schiex T."/>
            <person name="Segurens B."/>
            <person name="Severin A.J."/>
            <person name="Sherrier D.J."/>
            <person name="Shi R."/>
            <person name="Sims S."/>
            <person name="Singer S.R."/>
            <person name="Sinharoy S."/>
            <person name="Sterck L."/>
            <person name="Viollet A."/>
            <person name="Wang B.B."/>
            <person name="Wang K."/>
            <person name="Wang M."/>
            <person name="Wang X."/>
            <person name="Warfsmann J."/>
            <person name="Weissenbach J."/>
            <person name="White D.D."/>
            <person name="White J.D."/>
            <person name="Wiley G.B."/>
            <person name="Wincker P."/>
            <person name="Xing Y."/>
            <person name="Yang L."/>
            <person name="Yao Z."/>
            <person name="Ying F."/>
            <person name="Zhai J."/>
            <person name="Zhou L."/>
            <person name="Zuber A."/>
            <person name="Denarie J."/>
            <person name="Dixon R.A."/>
            <person name="May G.D."/>
            <person name="Schwartz D.C."/>
            <person name="Rogers J."/>
            <person name="Quetier F."/>
            <person name="Town C.D."/>
            <person name="Roe B.A."/>
        </authorList>
    </citation>
    <scope>NUCLEOTIDE SEQUENCE [LARGE SCALE GENOMIC DNA]</scope>
    <source>
        <strain evidence="3">A17</strain>
        <strain evidence="4 5">cv. Jemalong A17</strain>
    </source>
</reference>
<dbReference type="EnsemblPlants" id="KEH36962">
    <property type="protein sequence ID" value="KEH36962"/>
    <property type="gene ID" value="MTR_2g025995"/>
</dbReference>
<reference evidence="4" key="3">
    <citation type="submission" date="2015-04" db="UniProtKB">
        <authorList>
            <consortium name="EnsemblPlants"/>
        </authorList>
    </citation>
    <scope>IDENTIFICATION</scope>
    <source>
        <strain evidence="4">cv. Jemalong A17</strain>
    </source>
</reference>
<protein>
    <submittedName>
        <fullName evidence="3">F-box-like protein</fullName>
    </submittedName>
</protein>
<sequence length="248" mass="27193">MAVDRLPPEILAKILFRLPVKSLLRFGSTSKSLKSLIDSHNFINLHLKNNSINISQTSPPPFHSTTLSRVTAPTFLLSVHVTASSPSPMAKSLSGILTPPTKSQSGTITSVNITLSLSSLFLSLTFSDLSTLTAVYAFTASTLQFEARALHLWRKATSADHRGLKEEEGKNRFGPAKRKREEPIYFRIQARESTNRTNNQVFRRSCSKSPVKNHSLFISGGGAATLGWPATAPEEQASPEKMKTHLPP</sequence>
<dbReference type="PANTHER" id="PTHR31672">
    <property type="entry name" value="BNACNNG10540D PROTEIN"/>
    <property type="match status" value="1"/>
</dbReference>
<accession>A0A072V579</accession>
<dbReference type="Gene3D" id="1.20.1280.50">
    <property type="match status" value="1"/>
</dbReference>
<evidence type="ECO:0000313" key="3">
    <source>
        <dbReference type="EMBL" id="KEH36962.1"/>
    </source>
</evidence>
<dbReference type="PaxDb" id="3880-AES66216"/>
<evidence type="ECO:0000313" key="4">
    <source>
        <dbReference type="EnsemblPlants" id="KEH36962"/>
    </source>
</evidence>
<dbReference type="SUPFAM" id="SSF81383">
    <property type="entry name" value="F-box domain"/>
    <property type="match status" value="1"/>
</dbReference>
<organism evidence="3 5">
    <name type="scientific">Medicago truncatula</name>
    <name type="common">Barrel medic</name>
    <name type="synonym">Medicago tribuloides</name>
    <dbReference type="NCBI Taxonomy" id="3880"/>
    <lineage>
        <taxon>Eukaryota</taxon>
        <taxon>Viridiplantae</taxon>
        <taxon>Streptophyta</taxon>
        <taxon>Embryophyta</taxon>
        <taxon>Tracheophyta</taxon>
        <taxon>Spermatophyta</taxon>
        <taxon>Magnoliopsida</taxon>
        <taxon>eudicotyledons</taxon>
        <taxon>Gunneridae</taxon>
        <taxon>Pentapetalae</taxon>
        <taxon>rosids</taxon>
        <taxon>fabids</taxon>
        <taxon>Fabales</taxon>
        <taxon>Fabaceae</taxon>
        <taxon>Papilionoideae</taxon>
        <taxon>50 kb inversion clade</taxon>
        <taxon>NPAAA clade</taxon>
        <taxon>Hologalegina</taxon>
        <taxon>IRL clade</taxon>
        <taxon>Trifolieae</taxon>
        <taxon>Medicago</taxon>
    </lineage>
</organism>
<feature type="domain" description="F-box" evidence="2">
    <location>
        <begin position="1"/>
        <end position="45"/>
    </location>
</feature>
<evidence type="ECO:0000313" key="5">
    <source>
        <dbReference type="Proteomes" id="UP000002051"/>
    </source>
</evidence>
<dbReference type="InterPro" id="IPR050796">
    <property type="entry name" value="SCF_F-box_component"/>
</dbReference>
<reference evidence="3 5" key="2">
    <citation type="journal article" date="2014" name="BMC Genomics">
        <title>An improved genome release (version Mt4.0) for the model legume Medicago truncatula.</title>
        <authorList>
            <person name="Tang H."/>
            <person name="Krishnakumar V."/>
            <person name="Bidwell S."/>
            <person name="Rosen B."/>
            <person name="Chan A."/>
            <person name="Zhou S."/>
            <person name="Gentzbittel L."/>
            <person name="Childs K.L."/>
            <person name="Yandell M."/>
            <person name="Gundlach H."/>
            <person name="Mayer K.F."/>
            <person name="Schwartz D.C."/>
            <person name="Town C.D."/>
        </authorList>
    </citation>
    <scope>GENOME REANNOTATION</scope>
    <source>
        <strain evidence="3">A17</strain>
        <strain evidence="4 5">cv. Jemalong A17</strain>
    </source>
</reference>
<evidence type="ECO:0000256" key="1">
    <source>
        <dbReference type="SAM" id="MobiDB-lite"/>
    </source>
</evidence>
<dbReference type="AlphaFoldDB" id="A0A072V579"/>
<dbReference type="PROSITE" id="PS50181">
    <property type="entry name" value="FBOX"/>
    <property type="match status" value="1"/>
</dbReference>
<proteinExistence type="predicted"/>
<dbReference type="SMART" id="SM00256">
    <property type="entry name" value="FBOX"/>
    <property type="match status" value="1"/>
</dbReference>
<feature type="region of interest" description="Disordered" evidence="1">
    <location>
        <begin position="228"/>
        <end position="248"/>
    </location>
</feature>
<gene>
    <name evidence="3" type="ordered locus">MTR_2g025995</name>
</gene>
<dbReference type="InterPro" id="IPR036047">
    <property type="entry name" value="F-box-like_dom_sf"/>
</dbReference>
<feature type="compositionally biased region" description="Basic and acidic residues" evidence="1">
    <location>
        <begin position="238"/>
        <end position="248"/>
    </location>
</feature>
<dbReference type="Proteomes" id="UP000002051">
    <property type="component" value="Chromosome 2"/>
</dbReference>
<name>A0A072V579_MEDTR</name>
<dbReference type="PANTHER" id="PTHR31672:SF13">
    <property type="entry name" value="F-BOX PROTEIN CPR30-LIKE"/>
    <property type="match status" value="1"/>
</dbReference>
<dbReference type="InterPro" id="IPR001810">
    <property type="entry name" value="F-box_dom"/>
</dbReference>
<dbReference type="EMBL" id="CM001218">
    <property type="protein sequence ID" value="KEH36962.1"/>
    <property type="molecule type" value="Genomic_DNA"/>
</dbReference>